<protein>
    <recommendedName>
        <fullName evidence="2">Transposable element P transposase-like RNase H domain-containing protein</fullName>
    </recommendedName>
</protein>
<dbReference type="InterPro" id="IPR048365">
    <property type="entry name" value="TNP-like_RNaseH_N"/>
</dbReference>
<dbReference type="EMBL" id="JADWDJ010000010">
    <property type="protein sequence ID" value="KAG5274202.1"/>
    <property type="molecule type" value="Genomic_DNA"/>
</dbReference>
<evidence type="ECO:0000313" key="4">
    <source>
        <dbReference type="Proteomes" id="UP000823561"/>
    </source>
</evidence>
<sequence>MVANPFQVEGTTIGDQGHRESNLGTDARADVTELQKQLQKEREDKQLLALQLCDSRKDNKWLRNKIKALTVSKSRLQRRLRSQINDLKTKLQAEQGKIKLSDTLATLPPHSREFLMFQAKEQRPIRKCRKFPKKIKDMALQIIHQSPATYKVLRTYFCLPCPSTLRRYLANILGHFKQGFLDTIIAQMKNRVKTMEPHQRNVAIVLDEMAIKKHLCYNPTFDCVDGLTGTGKMADHAMVIMCRGIASKWKQAIAYFFAKSALPAEETADILVEAVRRMARIGLTHHTIPPPI</sequence>
<name>A0AAV6GJN3_9TELE</name>
<evidence type="ECO:0000313" key="3">
    <source>
        <dbReference type="EMBL" id="KAG5274202.1"/>
    </source>
</evidence>
<feature type="compositionally biased region" description="Basic and acidic residues" evidence="1">
    <location>
        <begin position="16"/>
        <end position="26"/>
    </location>
</feature>
<keyword evidence="4" id="KW-1185">Reference proteome</keyword>
<gene>
    <name evidence="3" type="ORF">AALO_G00133440</name>
</gene>
<dbReference type="Proteomes" id="UP000823561">
    <property type="component" value="Chromosome 10"/>
</dbReference>
<proteinExistence type="predicted"/>
<evidence type="ECO:0000259" key="2">
    <source>
        <dbReference type="Pfam" id="PF21787"/>
    </source>
</evidence>
<dbReference type="Pfam" id="PF21787">
    <property type="entry name" value="TNP-like_RNaseH_N"/>
    <property type="match status" value="1"/>
</dbReference>
<reference evidence="3" key="1">
    <citation type="submission" date="2020-10" db="EMBL/GenBank/DDBJ databases">
        <title>Chromosome-scale genome assembly of the Allis shad, Alosa alosa.</title>
        <authorList>
            <person name="Margot Z."/>
            <person name="Christophe K."/>
            <person name="Cabau C."/>
            <person name="Louis A."/>
            <person name="Berthelot C."/>
            <person name="Parey E."/>
            <person name="Roest Crollius H."/>
            <person name="Montfort J."/>
            <person name="Robinson-Rechavi M."/>
            <person name="Bucao C."/>
            <person name="Bouchez O."/>
            <person name="Gislard M."/>
            <person name="Lluch J."/>
            <person name="Milhes M."/>
            <person name="Lampietro C."/>
            <person name="Lopez Roques C."/>
            <person name="Donnadieu C."/>
            <person name="Braasch I."/>
            <person name="Desvignes T."/>
            <person name="Postlethwait J."/>
            <person name="Bobe J."/>
            <person name="Guiguen Y."/>
        </authorList>
    </citation>
    <scope>NUCLEOTIDE SEQUENCE</scope>
    <source>
        <strain evidence="3">M-15738</strain>
        <tissue evidence="3">Blood</tissue>
    </source>
</reference>
<accession>A0AAV6GJN3</accession>
<organism evidence="3 4">
    <name type="scientific">Alosa alosa</name>
    <name type="common">allis shad</name>
    <dbReference type="NCBI Taxonomy" id="278164"/>
    <lineage>
        <taxon>Eukaryota</taxon>
        <taxon>Metazoa</taxon>
        <taxon>Chordata</taxon>
        <taxon>Craniata</taxon>
        <taxon>Vertebrata</taxon>
        <taxon>Euteleostomi</taxon>
        <taxon>Actinopterygii</taxon>
        <taxon>Neopterygii</taxon>
        <taxon>Teleostei</taxon>
        <taxon>Clupei</taxon>
        <taxon>Clupeiformes</taxon>
        <taxon>Clupeoidei</taxon>
        <taxon>Clupeidae</taxon>
        <taxon>Alosa</taxon>
    </lineage>
</organism>
<evidence type="ECO:0000256" key="1">
    <source>
        <dbReference type="SAM" id="MobiDB-lite"/>
    </source>
</evidence>
<dbReference type="AlphaFoldDB" id="A0AAV6GJN3"/>
<feature type="domain" description="Transposable element P transposase-like RNase H" evidence="2">
    <location>
        <begin position="177"/>
        <end position="284"/>
    </location>
</feature>
<comment type="caution">
    <text evidence="3">The sequence shown here is derived from an EMBL/GenBank/DDBJ whole genome shotgun (WGS) entry which is preliminary data.</text>
</comment>
<feature type="region of interest" description="Disordered" evidence="1">
    <location>
        <begin position="1"/>
        <end position="26"/>
    </location>
</feature>